<evidence type="ECO:0000256" key="1">
    <source>
        <dbReference type="SAM" id="MobiDB-lite"/>
    </source>
</evidence>
<dbReference type="Gene3D" id="1.20.58.1970">
    <property type="match status" value="1"/>
</dbReference>
<feature type="domain" description="Coiled-coil protein 142 C-terminal" evidence="2">
    <location>
        <begin position="447"/>
        <end position="640"/>
    </location>
</feature>
<reference evidence="3 4" key="1">
    <citation type="submission" date="2020-08" db="EMBL/GenBank/DDBJ databases">
        <authorList>
            <person name="Hejnol A."/>
        </authorList>
    </citation>
    <scope>NUCLEOTIDE SEQUENCE [LARGE SCALE GENOMIC DNA]</scope>
</reference>
<protein>
    <submittedName>
        <fullName evidence="3">DgyrCDS6868</fullName>
    </submittedName>
</protein>
<dbReference type="EMBL" id="CAJFCJ010000008">
    <property type="protein sequence ID" value="CAD5118130.1"/>
    <property type="molecule type" value="Genomic_DNA"/>
</dbReference>
<keyword evidence="4" id="KW-1185">Reference proteome</keyword>
<name>A0A7I8VPX1_9ANNE</name>
<dbReference type="PANTHER" id="PTHR21436:SF2">
    <property type="entry name" value="COILED-COIL DOMAIN-CONTAINING PROTEIN 142"/>
    <property type="match status" value="1"/>
</dbReference>
<dbReference type="AlphaFoldDB" id="A0A7I8VPX1"/>
<dbReference type="Pfam" id="PF14923">
    <property type="entry name" value="CCDC142"/>
    <property type="match status" value="1"/>
</dbReference>
<sequence length="684" mass="78091">MASSRDKLQFLSKVASVDEDELPSDLETASDTYEHYQFHLSDAYELCKVFEDIFKATGSDERMIRRLDSEIFQHNKWSVTFALKYKLMRTLIAQRARLSIIRDCVIRLKSFTTFVQDVVNVARQEMESWDAICRNSLDSPPQSKLDCLNSICDDLRVHTNHFSSIVHCLHNSSNHLGCSVLQLAVQLTAIEKRVKRLRDKTILWMERFIKVGIKVLAHSDLERTTSDVLWNIARGIEEYNAIVLSIKDCSCNPQSIAFTELLSCMACEKAKYVAIHTYRHIACSDEIHHVLRKSKEKERILDLLDRISPVMEVYQNDWQILSNFLSVFAQSTSLLRSSLRSSSTSKRRKRKNSSRKSKNDKKTVKWEDTDDYGIREKLMQHYADALWMHFGGLISDFLDEMCWGSVDDCERMMGRILSDELTTLVSVSRPKCADERILLTYDENSTYVLAELIHQRLSTVAISMQTLSSSITKRFSEIFRKKALDFFESSLPVGKVWKKKGEPPCDPLPYAERAIDELVEPVIDACNSLSPNAQTSAFCITLNALCYAWTSVILQKKIRFSVIGAMQLQQDFNYVKNYLNNMIQNEIVKQSVLEMDIFNELKGIVELLLEQPRYGRSASRGRVPSSMCCDESAVSTVESAYQASNGFGTSRPSSVPNANLWLSLRVHGGSRSWKIPSCFTATGE</sequence>
<dbReference type="PANTHER" id="PTHR21436">
    <property type="entry name" value="COILED-COIL DOMAIN-CONTAINING PROTEIN 142"/>
    <property type="match status" value="1"/>
</dbReference>
<comment type="caution">
    <text evidence="3">The sequence shown here is derived from an EMBL/GenBank/DDBJ whole genome shotgun (WGS) entry which is preliminary data.</text>
</comment>
<proteinExistence type="predicted"/>
<feature type="region of interest" description="Disordered" evidence="1">
    <location>
        <begin position="340"/>
        <end position="362"/>
    </location>
</feature>
<feature type="compositionally biased region" description="Basic residues" evidence="1">
    <location>
        <begin position="345"/>
        <end position="359"/>
    </location>
</feature>
<accession>A0A7I8VPX1</accession>
<dbReference type="OrthoDB" id="6579237at2759"/>
<dbReference type="InterPro" id="IPR026700">
    <property type="entry name" value="CCDC142"/>
</dbReference>
<evidence type="ECO:0000313" key="3">
    <source>
        <dbReference type="EMBL" id="CAD5118130.1"/>
    </source>
</evidence>
<evidence type="ECO:0000259" key="2">
    <source>
        <dbReference type="Pfam" id="PF14923"/>
    </source>
</evidence>
<evidence type="ECO:0000313" key="4">
    <source>
        <dbReference type="Proteomes" id="UP000549394"/>
    </source>
</evidence>
<dbReference type="InterPro" id="IPR055350">
    <property type="entry name" value="CCDC142_C"/>
</dbReference>
<gene>
    <name evidence="3" type="ORF">DGYR_LOCUS6558</name>
</gene>
<organism evidence="3 4">
    <name type="scientific">Dimorphilus gyrociliatus</name>
    <dbReference type="NCBI Taxonomy" id="2664684"/>
    <lineage>
        <taxon>Eukaryota</taxon>
        <taxon>Metazoa</taxon>
        <taxon>Spiralia</taxon>
        <taxon>Lophotrochozoa</taxon>
        <taxon>Annelida</taxon>
        <taxon>Polychaeta</taxon>
        <taxon>Polychaeta incertae sedis</taxon>
        <taxon>Dinophilidae</taxon>
        <taxon>Dimorphilus</taxon>
    </lineage>
</organism>
<dbReference type="Proteomes" id="UP000549394">
    <property type="component" value="Unassembled WGS sequence"/>
</dbReference>